<name>A0A2T3A9N5_9PEZI</name>
<proteinExistence type="predicted"/>
<evidence type="ECO:0000313" key="1">
    <source>
        <dbReference type="EMBL" id="PSR87268.1"/>
    </source>
</evidence>
<keyword evidence="2" id="KW-1185">Reference proteome</keyword>
<gene>
    <name evidence="1" type="ORF">BD289DRAFT_242083</name>
</gene>
<organism evidence="1 2">
    <name type="scientific">Coniella lustricola</name>
    <dbReference type="NCBI Taxonomy" id="2025994"/>
    <lineage>
        <taxon>Eukaryota</taxon>
        <taxon>Fungi</taxon>
        <taxon>Dikarya</taxon>
        <taxon>Ascomycota</taxon>
        <taxon>Pezizomycotina</taxon>
        <taxon>Sordariomycetes</taxon>
        <taxon>Sordariomycetidae</taxon>
        <taxon>Diaporthales</taxon>
        <taxon>Schizoparmaceae</taxon>
        <taxon>Coniella</taxon>
    </lineage>
</organism>
<protein>
    <submittedName>
        <fullName evidence="1">Uncharacterized protein</fullName>
    </submittedName>
</protein>
<evidence type="ECO:0000313" key="2">
    <source>
        <dbReference type="Proteomes" id="UP000241462"/>
    </source>
</evidence>
<dbReference type="AlphaFoldDB" id="A0A2T3A9N5"/>
<dbReference type="Proteomes" id="UP000241462">
    <property type="component" value="Unassembled WGS sequence"/>
</dbReference>
<dbReference type="EMBL" id="KZ678431">
    <property type="protein sequence ID" value="PSR87268.1"/>
    <property type="molecule type" value="Genomic_DNA"/>
</dbReference>
<sequence>MISLPNLHATIRPFSLLTPPTVFPIIPASLLCLLPCTGLSLGSPVRPLSSASLRSAGHKSRSANADLTSQAHCHQYLPLVRFSPARETDSETVRRCSPRHQLTTLVVLTYSKGVQQIISQGGLPSTRQKTSRPIRLCAGKRTNTAACMGQAGGSQSYPICSYMPRSTRQYL</sequence>
<accession>A0A2T3A9N5</accession>
<dbReference type="InParanoid" id="A0A2T3A9N5"/>
<reference evidence="1 2" key="1">
    <citation type="journal article" date="2018" name="Mycol. Prog.">
        <title>Coniella lustricola, a new species from submerged detritus.</title>
        <authorList>
            <person name="Raudabaugh D.B."/>
            <person name="Iturriaga T."/>
            <person name="Carver A."/>
            <person name="Mondo S."/>
            <person name="Pangilinan J."/>
            <person name="Lipzen A."/>
            <person name="He G."/>
            <person name="Amirebrahimi M."/>
            <person name="Grigoriev I.V."/>
            <person name="Miller A.N."/>
        </authorList>
    </citation>
    <scope>NUCLEOTIDE SEQUENCE [LARGE SCALE GENOMIC DNA]</scope>
    <source>
        <strain evidence="1 2">B22-T-1</strain>
    </source>
</reference>